<accession>A0A0C9V8F6</accession>
<gene>
    <name evidence="1" type="ORF">M422DRAFT_783070</name>
</gene>
<dbReference type="AlphaFoldDB" id="A0A0C9V8F6"/>
<sequence length="232" mass="26374">MEKVDQLEGLEKLNEDIMRALILDVTPEMKTMRTLSQVTKRLRSVATKRLFARQRWSINRGRIIPKKDKDKEDEKEVPAVAKTRDRYPPRHVIIKTNILSIHCTGSAILNGAIDLELEAVFSGLIGVRTVLVHGNHWQSETLIPLLAKIPKLEDGSWFNAAFQDTSIEPLTGLKCLYFQYKEDDGHYLSPHPDHPQLQLQRGENVLRQIIASSQTLSSISLDGVLLPHYHIS</sequence>
<organism evidence="1 2">
    <name type="scientific">Sphaerobolus stellatus (strain SS14)</name>
    <dbReference type="NCBI Taxonomy" id="990650"/>
    <lineage>
        <taxon>Eukaryota</taxon>
        <taxon>Fungi</taxon>
        <taxon>Dikarya</taxon>
        <taxon>Basidiomycota</taxon>
        <taxon>Agaricomycotina</taxon>
        <taxon>Agaricomycetes</taxon>
        <taxon>Phallomycetidae</taxon>
        <taxon>Geastrales</taxon>
        <taxon>Sphaerobolaceae</taxon>
        <taxon>Sphaerobolus</taxon>
    </lineage>
</organism>
<name>A0A0C9V8F6_SPHS4</name>
<keyword evidence="2" id="KW-1185">Reference proteome</keyword>
<proteinExistence type="predicted"/>
<dbReference type="HOGENOM" id="CLU_1195527_0_0_1"/>
<reference evidence="1 2" key="1">
    <citation type="submission" date="2014-06" db="EMBL/GenBank/DDBJ databases">
        <title>Evolutionary Origins and Diversification of the Mycorrhizal Mutualists.</title>
        <authorList>
            <consortium name="DOE Joint Genome Institute"/>
            <consortium name="Mycorrhizal Genomics Consortium"/>
            <person name="Kohler A."/>
            <person name="Kuo A."/>
            <person name="Nagy L.G."/>
            <person name="Floudas D."/>
            <person name="Copeland A."/>
            <person name="Barry K.W."/>
            <person name="Cichocki N."/>
            <person name="Veneault-Fourrey C."/>
            <person name="LaButti K."/>
            <person name="Lindquist E.A."/>
            <person name="Lipzen A."/>
            <person name="Lundell T."/>
            <person name="Morin E."/>
            <person name="Murat C."/>
            <person name="Riley R."/>
            <person name="Ohm R."/>
            <person name="Sun H."/>
            <person name="Tunlid A."/>
            <person name="Henrissat B."/>
            <person name="Grigoriev I.V."/>
            <person name="Hibbett D.S."/>
            <person name="Martin F."/>
        </authorList>
    </citation>
    <scope>NUCLEOTIDE SEQUENCE [LARGE SCALE GENOMIC DNA]</scope>
    <source>
        <strain evidence="1 2">SS14</strain>
    </source>
</reference>
<dbReference type="EMBL" id="KN837208">
    <property type="protein sequence ID" value="KIJ33730.1"/>
    <property type="molecule type" value="Genomic_DNA"/>
</dbReference>
<evidence type="ECO:0000313" key="2">
    <source>
        <dbReference type="Proteomes" id="UP000054279"/>
    </source>
</evidence>
<evidence type="ECO:0000313" key="1">
    <source>
        <dbReference type="EMBL" id="KIJ33730.1"/>
    </source>
</evidence>
<dbReference type="Proteomes" id="UP000054279">
    <property type="component" value="Unassembled WGS sequence"/>
</dbReference>
<protein>
    <submittedName>
        <fullName evidence="1">Uncharacterized protein</fullName>
    </submittedName>
</protein>